<evidence type="ECO:0000313" key="1">
    <source>
        <dbReference type="EMBL" id="KAF5851412.1"/>
    </source>
</evidence>
<name>A0A8H5ZLF6_COCSA</name>
<sequence>MCRGGEGACFALVQASTCAVPYHCRLCWGRDKGNPEFVMATVYDGCSTAPIFTALGSANRSSVSRSSPTGQQVYPPIHCGLQRGIFALPQSPFYLLNASPRLTSEVAANAPAAIPFVLLSLWHRQQRSALSCVSHSRREKKHEVITCQGGLSSAMFLASAPHHQCCHYCAHASTTSHAARNAVSPGSGSLQADLRPGANFRSIHPPEFFCVPSAMPMQHEAYNGTYDMPVPHFAHGTMCRFIRALDATPSA</sequence>
<evidence type="ECO:0000313" key="2">
    <source>
        <dbReference type="Proteomes" id="UP000624244"/>
    </source>
</evidence>
<organism evidence="1 2">
    <name type="scientific">Cochliobolus sativus</name>
    <name type="common">Common root rot and spot blotch fungus</name>
    <name type="synonym">Bipolaris sorokiniana</name>
    <dbReference type="NCBI Taxonomy" id="45130"/>
    <lineage>
        <taxon>Eukaryota</taxon>
        <taxon>Fungi</taxon>
        <taxon>Dikarya</taxon>
        <taxon>Ascomycota</taxon>
        <taxon>Pezizomycotina</taxon>
        <taxon>Dothideomycetes</taxon>
        <taxon>Pleosporomycetidae</taxon>
        <taxon>Pleosporales</taxon>
        <taxon>Pleosporineae</taxon>
        <taxon>Pleosporaceae</taxon>
        <taxon>Bipolaris</taxon>
    </lineage>
</organism>
<dbReference type="Proteomes" id="UP000624244">
    <property type="component" value="Unassembled WGS sequence"/>
</dbReference>
<accession>A0A8H5ZLF6</accession>
<protein>
    <submittedName>
        <fullName evidence="1">Uncharacterized protein</fullName>
    </submittedName>
</protein>
<reference evidence="1" key="1">
    <citation type="submission" date="2019-11" db="EMBL/GenBank/DDBJ databases">
        <title>Bipolaris sorokiniana Genome sequencing.</title>
        <authorList>
            <person name="Wang H."/>
        </authorList>
    </citation>
    <scope>NUCLEOTIDE SEQUENCE</scope>
</reference>
<gene>
    <name evidence="1" type="ORF">GGP41_004227</name>
</gene>
<dbReference type="AlphaFoldDB" id="A0A8H5ZLF6"/>
<proteinExistence type="predicted"/>
<comment type="caution">
    <text evidence="1">The sequence shown here is derived from an EMBL/GenBank/DDBJ whole genome shotgun (WGS) entry which is preliminary data.</text>
</comment>
<dbReference type="EMBL" id="WNKQ01000005">
    <property type="protein sequence ID" value="KAF5851412.1"/>
    <property type="molecule type" value="Genomic_DNA"/>
</dbReference>